<keyword evidence="2" id="KW-1185">Reference proteome</keyword>
<gene>
    <name evidence="1" type="ORF">K441DRAFT_682552</name>
</gene>
<evidence type="ECO:0000313" key="2">
    <source>
        <dbReference type="Proteomes" id="UP000250078"/>
    </source>
</evidence>
<keyword evidence="1" id="KW-0808">Transferase</keyword>
<protein>
    <submittedName>
        <fullName evidence="1">S-adenosyl-L-methionine-dependent methyltransferase</fullName>
    </submittedName>
</protein>
<evidence type="ECO:0000313" key="1">
    <source>
        <dbReference type="EMBL" id="OCK87474.1"/>
    </source>
</evidence>
<reference evidence="1 2" key="1">
    <citation type="journal article" date="2016" name="Nat. Commun.">
        <title>Ectomycorrhizal ecology is imprinted in the genome of the dominant symbiotic fungus Cenococcum geophilum.</title>
        <authorList>
            <consortium name="DOE Joint Genome Institute"/>
            <person name="Peter M."/>
            <person name="Kohler A."/>
            <person name="Ohm R.A."/>
            <person name="Kuo A."/>
            <person name="Krutzmann J."/>
            <person name="Morin E."/>
            <person name="Arend M."/>
            <person name="Barry K.W."/>
            <person name="Binder M."/>
            <person name="Choi C."/>
            <person name="Clum A."/>
            <person name="Copeland A."/>
            <person name="Grisel N."/>
            <person name="Haridas S."/>
            <person name="Kipfer T."/>
            <person name="LaButti K."/>
            <person name="Lindquist E."/>
            <person name="Lipzen A."/>
            <person name="Maire R."/>
            <person name="Meier B."/>
            <person name="Mihaltcheva S."/>
            <person name="Molinier V."/>
            <person name="Murat C."/>
            <person name="Poggeler S."/>
            <person name="Quandt C.A."/>
            <person name="Sperisen C."/>
            <person name="Tritt A."/>
            <person name="Tisserant E."/>
            <person name="Crous P.W."/>
            <person name="Henrissat B."/>
            <person name="Nehls U."/>
            <person name="Egli S."/>
            <person name="Spatafora J.W."/>
            <person name="Grigoriev I.V."/>
            <person name="Martin F.M."/>
        </authorList>
    </citation>
    <scope>NUCLEOTIDE SEQUENCE [LARGE SCALE GENOMIC DNA]</scope>
    <source>
        <strain evidence="1 2">1.58</strain>
    </source>
</reference>
<dbReference type="EMBL" id="KV748260">
    <property type="protein sequence ID" value="OCK87474.1"/>
    <property type="molecule type" value="Genomic_DNA"/>
</dbReference>
<sequence length="379" mass="40777">MTQPSTVNMTFDASLIDLCPENSLHQDAYPSALYGSFSTTASESSDIAQPAPANAAAKITNPEETPKATEQSTWTPSSPPKPPTPVQHLPTIDTYNAWAPVYDTDGNILQAIDDLELATLLPNFLALATSPESLVPSAPLTIIDLGCGTGRNTAKLLSHTWPPGLDVRITGLDFSAGMLAVAAQKLEPLSKANPNVALQLRQADCFAATSPSPQSQSKFQFQSQVQNQNQNQNQDQTQLQNQPQTQPHHPPSLADIPTLADALLSTLVLEHIPLPAFFSTLSSLLLPRGYALLTNMHPEMGSRSQAGFVGADGIKIRGASFAHGVRETVEAAERAGFEVLEVRERGVEAGDVREGIVGERGFKWVGWRVWYGVLVRRVG</sequence>
<proteinExistence type="predicted"/>
<keyword evidence="1" id="KW-0489">Methyltransferase</keyword>
<name>A0ACC8EMC9_9PEZI</name>
<accession>A0ACC8EMC9</accession>
<dbReference type="Proteomes" id="UP000250078">
    <property type="component" value="Unassembled WGS sequence"/>
</dbReference>
<organism evidence="1 2">
    <name type="scientific">Cenococcum geophilum 1.58</name>
    <dbReference type="NCBI Taxonomy" id="794803"/>
    <lineage>
        <taxon>Eukaryota</taxon>
        <taxon>Fungi</taxon>
        <taxon>Dikarya</taxon>
        <taxon>Ascomycota</taxon>
        <taxon>Pezizomycotina</taxon>
        <taxon>Dothideomycetes</taxon>
        <taxon>Pleosporomycetidae</taxon>
        <taxon>Gloniales</taxon>
        <taxon>Gloniaceae</taxon>
        <taxon>Cenococcum</taxon>
    </lineage>
</organism>